<dbReference type="SUPFAM" id="SSF50692">
    <property type="entry name" value="ADC-like"/>
    <property type="match status" value="1"/>
</dbReference>
<dbReference type="PANTHER" id="PTHR43105:SF9">
    <property type="entry name" value="NADPH-FE(3+) OXIDOREDUCTASE SUBUNIT ALPHA"/>
    <property type="match status" value="1"/>
</dbReference>
<keyword evidence="9" id="KW-0411">Iron-sulfur</keyword>
<dbReference type="GO" id="GO:0043546">
    <property type="term" value="F:molybdopterin cofactor binding"/>
    <property type="evidence" value="ECO:0007669"/>
    <property type="project" value="InterPro"/>
</dbReference>
<dbReference type="Gene3D" id="3.40.228.10">
    <property type="entry name" value="Dimethylsulfoxide Reductase, domain 2"/>
    <property type="match status" value="1"/>
</dbReference>
<sequence length="952" mass="102423">MGAGLLETEMQAGGNTTRTTCPYCGVGCGVIATVADNGAVTVKGDPEHPANFGRLCSKGSALAETIDLEGRVLFPEILGRQTDWDEALDLVAEKFSKTIAEHGPDSVAFYVSGQLLTEDYYVANKLMKGFIGSANIDTNSRLCMSSSVAGHRRAFGSDTVPGTYEDIELADLVILTGSNLAWCHPVIYQRLAAAKTARPGMKIVVIDPRRTMTCDIADLHLGIRPDGDVALFMGLLAHLAQSPAIDQNYIAAHTQGFGEAFAAAAALSFTELMERTGLPAIQLREFFHLFETTEKVVTCYSQGVNQSASGTDKVNAIINCHLATGRIGRPGTGPFSLTGQPNAMGGREVGGLANMLAAHMAIESADDRDRVQRFWASPRIAEKPGLKAVDMFRAVADGRIKALWIMATNPVVSMPDADAVEAAIKACPFVVVSDILRDTDTARHTHVLLPSVGWGEKDGTVTNSERRISRQRWFLSAPGEAKADWWQMAEVGRRMGFDGFDYQSAAEIFAEHAALSAFENDGSRDFDIGACVEIGEEGYDALTPFQWPAPLGDTPLWPAGHLPLKGGDHKRQDRRFQRNETACSTDDFGQRVGAQPISPLEGEMSGRTEGGRDKRFFANGDFYHPDRKARFIPVQAPATDRTNEKYPLTLNTGRVRDHWHTMTRTAKSARLSGHIAEPFAELHPRDAMELGIRGAGLVELESPHGKAIVRALVTERQARGNVFVPMHWNDQFAAKARIDALVAPVTDPFSGQPASKNVAIAARPFAACFYGFAVSALKPLNPQADYWALAKADSGWRIELAFADPVEDWVAWCRAAFGIPAEIEPLGYADHPSGDLRLAFFDGGKLLAALFLANQPVAVARNWAIGQLAAEHADLRKRFAIVAGRPGADQPDPGAAVCSCFSVGVNRIIGAVRGGCHSVEAVGKATNAGTNCGSCRAEIRGIIDGCLAAAAE</sequence>
<accession>A0A068TB62</accession>
<dbReference type="Pfam" id="PF01568">
    <property type="entry name" value="Molydop_binding"/>
    <property type="match status" value="1"/>
</dbReference>
<evidence type="ECO:0000256" key="5">
    <source>
        <dbReference type="ARBA" id="ARBA00022505"/>
    </source>
</evidence>
<evidence type="ECO:0000256" key="7">
    <source>
        <dbReference type="ARBA" id="ARBA00023002"/>
    </source>
</evidence>
<dbReference type="InterPro" id="IPR006656">
    <property type="entry name" value="Mopterin_OxRdtase"/>
</dbReference>
<dbReference type="PATRIC" id="fig|1028801.3.peg.3407"/>
<dbReference type="GO" id="GO:0042128">
    <property type="term" value="P:nitrate assimilation"/>
    <property type="evidence" value="ECO:0007669"/>
    <property type="project" value="UniProtKB-KW"/>
</dbReference>
<dbReference type="InterPro" id="IPR007419">
    <property type="entry name" value="BFD-like_2Fe2S-bd_dom"/>
</dbReference>
<proteinExistence type="inferred from homology"/>
<evidence type="ECO:0000256" key="4">
    <source>
        <dbReference type="ARBA" id="ARBA00022485"/>
    </source>
</evidence>
<dbReference type="PANTHER" id="PTHR43105">
    <property type="entry name" value="RESPIRATORY NITRATE REDUCTASE"/>
    <property type="match status" value="1"/>
</dbReference>
<name>A0A068TB62_NEOGA</name>
<dbReference type="KEGG" id="ngl:RG1141_CH33430"/>
<dbReference type="GO" id="GO:1990204">
    <property type="term" value="C:oxidoreductase complex"/>
    <property type="evidence" value="ECO:0007669"/>
    <property type="project" value="UniProtKB-ARBA"/>
</dbReference>
<reference evidence="14" key="1">
    <citation type="journal article" date="2014" name="BMC Genomics">
        <title>Genome sequencing of two Neorhizobium galegae strains reveals a noeT gene responsible for the unusual acetylation of the nodulation factors.</title>
        <authorList>
            <person name="Osterman J."/>
            <person name="Marsh J."/>
            <person name="Laine P.K."/>
            <person name="Zeng Z."/>
            <person name="Alatalo E."/>
            <person name="Sullivan J.T."/>
            <person name="Young J.P."/>
            <person name="Thomas-Oates J."/>
            <person name="Paulin L."/>
            <person name="Lindstrom K."/>
        </authorList>
    </citation>
    <scope>NUCLEOTIDE SEQUENCE [LARGE SCALE GENOMIC DNA]</scope>
    <source>
        <strain evidence="14">HAMBI 1141</strain>
    </source>
</reference>
<dbReference type="eggNOG" id="COG0243">
    <property type="taxonomic scope" value="Bacteria"/>
</dbReference>
<organism evidence="13 14">
    <name type="scientific">Neorhizobium galegae bv. officinalis bv. officinalis str. HAMBI 1141</name>
    <dbReference type="NCBI Taxonomy" id="1028801"/>
    <lineage>
        <taxon>Bacteria</taxon>
        <taxon>Pseudomonadati</taxon>
        <taxon>Pseudomonadota</taxon>
        <taxon>Alphaproteobacteria</taxon>
        <taxon>Hyphomicrobiales</taxon>
        <taxon>Rhizobiaceae</taxon>
        <taxon>Rhizobium/Agrobacterium group</taxon>
        <taxon>Neorhizobium</taxon>
    </lineage>
</organism>
<evidence type="ECO:0000256" key="9">
    <source>
        <dbReference type="ARBA" id="ARBA00023014"/>
    </source>
</evidence>
<evidence type="ECO:0000256" key="8">
    <source>
        <dbReference type="ARBA" id="ARBA00023004"/>
    </source>
</evidence>
<feature type="domain" description="4Fe-4S Mo/W bis-MGD-type" evidence="12">
    <location>
        <begin position="14"/>
        <end position="70"/>
    </location>
</feature>
<evidence type="ECO:0000259" key="12">
    <source>
        <dbReference type="PROSITE" id="PS51669"/>
    </source>
</evidence>
<keyword evidence="10" id="KW-0534">Nitrate assimilation</keyword>
<dbReference type="EMBL" id="HG938355">
    <property type="protein sequence ID" value="CDN55678.1"/>
    <property type="molecule type" value="Genomic_DNA"/>
</dbReference>
<dbReference type="InterPro" id="IPR009010">
    <property type="entry name" value="Asp_de-COase-like_dom_sf"/>
</dbReference>
<keyword evidence="4" id="KW-0004">4Fe-4S</keyword>
<dbReference type="AlphaFoldDB" id="A0A068TB62"/>
<evidence type="ECO:0000256" key="6">
    <source>
        <dbReference type="ARBA" id="ARBA00022723"/>
    </source>
</evidence>
<feature type="region of interest" description="Disordered" evidence="11">
    <location>
        <begin position="586"/>
        <end position="613"/>
    </location>
</feature>
<dbReference type="Pfam" id="PF00384">
    <property type="entry name" value="Molybdopterin"/>
    <property type="match status" value="1"/>
</dbReference>
<dbReference type="GO" id="GO:0045333">
    <property type="term" value="P:cellular respiration"/>
    <property type="evidence" value="ECO:0007669"/>
    <property type="project" value="UniProtKB-ARBA"/>
</dbReference>
<dbReference type="Pfam" id="PF04324">
    <property type="entry name" value="Fer2_BFD"/>
    <property type="match status" value="1"/>
</dbReference>
<comment type="cofactor">
    <cofactor evidence="2">
        <name>[4Fe-4S] cluster</name>
        <dbReference type="ChEBI" id="CHEBI:49883"/>
    </cofactor>
</comment>
<dbReference type="Gene3D" id="2.40.40.20">
    <property type="match status" value="1"/>
</dbReference>
<evidence type="ECO:0000256" key="10">
    <source>
        <dbReference type="ARBA" id="ARBA00023063"/>
    </source>
</evidence>
<keyword evidence="8" id="KW-0408">Iron</keyword>
<dbReference type="PROSITE" id="PS51669">
    <property type="entry name" value="4FE4S_MOW_BIS_MGD"/>
    <property type="match status" value="1"/>
</dbReference>
<dbReference type="InterPro" id="IPR041854">
    <property type="entry name" value="BFD-like_2Fe2S-bd_dom_sf"/>
</dbReference>
<dbReference type="InterPro" id="IPR050123">
    <property type="entry name" value="Prok_molybdopt-oxidoreductase"/>
</dbReference>
<evidence type="ECO:0000313" key="13">
    <source>
        <dbReference type="EMBL" id="CDN55678.1"/>
    </source>
</evidence>
<gene>
    <name evidence="13" type="ORF">RG1141_CH33430</name>
</gene>
<evidence type="ECO:0000256" key="11">
    <source>
        <dbReference type="SAM" id="MobiDB-lite"/>
    </source>
</evidence>
<dbReference type="Gene3D" id="2.20.25.90">
    <property type="entry name" value="ADC-like domains"/>
    <property type="match status" value="1"/>
</dbReference>
<dbReference type="InterPro" id="IPR041957">
    <property type="entry name" value="CT_Nitrate-R-NapA-like"/>
</dbReference>
<dbReference type="GO" id="GO:0051539">
    <property type="term" value="F:4 iron, 4 sulfur cluster binding"/>
    <property type="evidence" value="ECO:0007669"/>
    <property type="project" value="UniProtKB-KW"/>
</dbReference>
<keyword evidence="7" id="KW-0560">Oxidoreductase</keyword>
<evidence type="ECO:0000256" key="2">
    <source>
        <dbReference type="ARBA" id="ARBA00001966"/>
    </source>
</evidence>
<feature type="compositionally biased region" description="Basic and acidic residues" evidence="11">
    <location>
        <begin position="604"/>
        <end position="613"/>
    </location>
</feature>
<dbReference type="InterPro" id="IPR006657">
    <property type="entry name" value="MoPterin_dinucl-bd_dom"/>
</dbReference>
<comment type="similarity">
    <text evidence="3">Belongs to the prokaryotic molybdopterin-containing oxidoreductase family. NasA/NapA/NarB subfamily.</text>
</comment>
<dbReference type="GO" id="GO:0016491">
    <property type="term" value="F:oxidoreductase activity"/>
    <property type="evidence" value="ECO:0007669"/>
    <property type="project" value="UniProtKB-KW"/>
</dbReference>
<evidence type="ECO:0000256" key="3">
    <source>
        <dbReference type="ARBA" id="ARBA00008747"/>
    </source>
</evidence>
<dbReference type="Proteomes" id="UP000028186">
    <property type="component" value="Chromosome I"/>
</dbReference>
<dbReference type="GO" id="GO:0016020">
    <property type="term" value="C:membrane"/>
    <property type="evidence" value="ECO:0007669"/>
    <property type="project" value="TreeGrafter"/>
</dbReference>
<dbReference type="InterPro" id="IPR027467">
    <property type="entry name" value="MopterinOxRdtase_cofactor_BS"/>
</dbReference>
<dbReference type="Gene3D" id="3.40.50.740">
    <property type="match status" value="1"/>
</dbReference>
<dbReference type="CDD" id="cd02754">
    <property type="entry name" value="MopB_Nitrate-R-NapA-like"/>
    <property type="match status" value="1"/>
</dbReference>
<dbReference type="SMART" id="SM00926">
    <property type="entry name" value="Molybdop_Fe4S4"/>
    <property type="match status" value="1"/>
</dbReference>
<dbReference type="Pfam" id="PF04879">
    <property type="entry name" value="Molybdop_Fe4S4"/>
    <property type="match status" value="1"/>
</dbReference>
<evidence type="ECO:0000256" key="1">
    <source>
        <dbReference type="ARBA" id="ARBA00001942"/>
    </source>
</evidence>
<comment type="cofactor">
    <cofactor evidence="1">
        <name>Mo-bis(molybdopterin guanine dinucleotide)</name>
        <dbReference type="ChEBI" id="CHEBI:60539"/>
    </cofactor>
</comment>
<keyword evidence="5" id="KW-0500">Molybdenum</keyword>
<keyword evidence="6" id="KW-0479">Metal-binding</keyword>
<dbReference type="SUPFAM" id="SSF53706">
    <property type="entry name" value="Formate dehydrogenase/DMSO reductase, domains 1-3"/>
    <property type="match status" value="1"/>
</dbReference>
<dbReference type="GO" id="GO:0046872">
    <property type="term" value="F:metal ion binding"/>
    <property type="evidence" value="ECO:0007669"/>
    <property type="project" value="UniProtKB-KW"/>
</dbReference>
<dbReference type="HOGENOM" id="CLU_000422_13_4_5"/>
<dbReference type="Gene3D" id="1.10.10.1100">
    <property type="entry name" value="BFD-like [2Fe-2S]-binding domain"/>
    <property type="match status" value="1"/>
</dbReference>
<dbReference type="PROSITE" id="PS00551">
    <property type="entry name" value="MOLYBDOPTERIN_PROK_1"/>
    <property type="match status" value="1"/>
</dbReference>
<protein>
    <submittedName>
        <fullName evidence="13">Nitrate reductase large subunit</fullName>
    </submittedName>
</protein>
<dbReference type="CDD" id="cd02791">
    <property type="entry name" value="MopB_CT_Nitrate-R-NapA-like"/>
    <property type="match status" value="1"/>
</dbReference>
<evidence type="ECO:0000313" key="14">
    <source>
        <dbReference type="Proteomes" id="UP000028186"/>
    </source>
</evidence>
<dbReference type="InterPro" id="IPR006963">
    <property type="entry name" value="Mopterin_OxRdtase_4Fe-4S_dom"/>
</dbReference>